<keyword evidence="2" id="KW-0418">Kinase</keyword>
<dbReference type="EMBL" id="CAEZWH010000022">
    <property type="protein sequence ID" value="CAB4646305.1"/>
    <property type="molecule type" value="Genomic_DNA"/>
</dbReference>
<keyword evidence="3" id="KW-0521">NADP</keyword>
<dbReference type="InterPro" id="IPR017438">
    <property type="entry name" value="ATP-NAD_kinase_N"/>
</dbReference>
<evidence type="ECO:0000313" key="6">
    <source>
        <dbReference type="EMBL" id="CAB4764282.1"/>
    </source>
</evidence>
<dbReference type="InterPro" id="IPR016064">
    <property type="entry name" value="NAD/diacylglycerol_kinase_sf"/>
</dbReference>
<dbReference type="Pfam" id="PF01513">
    <property type="entry name" value="NAD_kinase"/>
    <property type="match status" value="1"/>
</dbReference>
<accession>A0A6J6UWW3</accession>
<dbReference type="InterPro" id="IPR002504">
    <property type="entry name" value="NADK"/>
</dbReference>
<dbReference type="PANTHER" id="PTHR20275">
    <property type="entry name" value="NAD KINASE"/>
    <property type="match status" value="1"/>
</dbReference>
<dbReference type="Pfam" id="PF20143">
    <property type="entry name" value="NAD_kinase_C"/>
    <property type="match status" value="1"/>
</dbReference>
<sequence>MSNIFVIAHHTRPEVPELLGALQRWAKTSNHMVWMPHSDALAHGLQDVGSDRHAMDADLVVSLGGDGTVLRAVHLLDGAPVPILGVNVGTLGYLTELDPTDFIRSMQIWSDGVIGTDYIIDQRMMLHVTLHRADGSGSSAWRALNEAVLEKQQSGHTIWLDLVINNQDFARYSADGLIVSTPTGSTAYSMSARGPVVSPRHRALLITPVSPHMLFDRALVLDPQESVHIKVVGTRPVDMAIDGRRVTSLSADDVVVYAPDTCSAHFLRFSPPKFHQIVRAKFGLGDD</sequence>
<dbReference type="AlphaFoldDB" id="A0A6J6UWW3"/>
<evidence type="ECO:0000256" key="2">
    <source>
        <dbReference type="ARBA" id="ARBA00022777"/>
    </source>
</evidence>
<dbReference type="InterPro" id="IPR017437">
    <property type="entry name" value="ATP-NAD_kinase_PpnK-typ_C"/>
</dbReference>
<proteinExistence type="inferred from homology"/>
<evidence type="ECO:0000313" key="5">
    <source>
        <dbReference type="EMBL" id="CAB4646305.1"/>
    </source>
</evidence>
<keyword evidence="4" id="KW-0520">NAD</keyword>
<keyword evidence="1" id="KW-0808">Transferase</keyword>
<organism evidence="6">
    <name type="scientific">freshwater metagenome</name>
    <dbReference type="NCBI Taxonomy" id="449393"/>
    <lineage>
        <taxon>unclassified sequences</taxon>
        <taxon>metagenomes</taxon>
        <taxon>ecological metagenomes</taxon>
    </lineage>
</organism>
<dbReference type="Gene3D" id="2.60.200.30">
    <property type="entry name" value="Probable inorganic polyphosphate/atp-NAD kinase, domain 2"/>
    <property type="match status" value="1"/>
</dbReference>
<dbReference type="SUPFAM" id="SSF111331">
    <property type="entry name" value="NAD kinase/diacylglycerol kinase-like"/>
    <property type="match status" value="1"/>
</dbReference>
<evidence type="ECO:0000256" key="1">
    <source>
        <dbReference type="ARBA" id="ARBA00022679"/>
    </source>
</evidence>
<dbReference type="GO" id="GO:0019674">
    <property type="term" value="P:NAD+ metabolic process"/>
    <property type="evidence" value="ECO:0007669"/>
    <property type="project" value="InterPro"/>
</dbReference>
<gene>
    <name evidence="5" type="ORF">UFOPK2195_00224</name>
    <name evidence="6" type="ORF">UFOPK2872_00711</name>
</gene>
<reference evidence="6" key="1">
    <citation type="submission" date="2020-05" db="EMBL/GenBank/DDBJ databases">
        <authorList>
            <person name="Chiriac C."/>
            <person name="Salcher M."/>
            <person name="Ghai R."/>
            <person name="Kavagutti S V."/>
        </authorList>
    </citation>
    <scope>NUCLEOTIDE SEQUENCE</scope>
</reference>
<name>A0A6J6UWW3_9ZZZZ</name>
<evidence type="ECO:0000256" key="3">
    <source>
        <dbReference type="ARBA" id="ARBA00022857"/>
    </source>
</evidence>
<dbReference type="PANTHER" id="PTHR20275:SF0">
    <property type="entry name" value="NAD KINASE"/>
    <property type="match status" value="1"/>
</dbReference>
<dbReference type="EMBL" id="CAEZZM010000076">
    <property type="protein sequence ID" value="CAB4764282.1"/>
    <property type="molecule type" value="Genomic_DNA"/>
</dbReference>
<dbReference type="GO" id="GO:0003951">
    <property type="term" value="F:NAD+ kinase activity"/>
    <property type="evidence" value="ECO:0007669"/>
    <property type="project" value="InterPro"/>
</dbReference>
<dbReference type="GO" id="GO:0006741">
    <property type="term" value="P:NADP+ biosynthetic process"/>
    <property type="evidence" value="ECO:0007669"/>
    <property type="project" value="InterPro"/>
</dbReference>
<evidence type="ECO:0000256" key="4">
    <source>
        <dbReference type="ARBA" id="ARBA00023027"/>
    </source>
</evidence>
<dbReference type="Gene3D" id="3.40.50.10330">
    <property type="entry name" value="Probable inorganic polyphosphate/atp-NAD kinase, domain 1"/>
    <property type="match status" value="1"/>
</dbReference>
<protein>
    <submittedName>
        <fullName evidence="6">Unannotated protein</fullName>
    </submittedName>
</protein>
<dbReference type="HAMAP" id="MF_00361">
    <property type="entry name" value="NAD_kinase"/>
    <property type="match status" value="1"/>
</dbReference>